<evidence type="ECO:0000313" key="3">
    <source>
        <dbReference type="Proteomes" id="UP000053398"/>
    </source>
</evidence>
<dbReference type="AlphaFoldDB" id="A0A101QKK5"/>
<dbReference type="Gene3D" id="3.40.50.720">
    <property type="entry name" value="NAD(P)-binding Rossmann-like Domain"/>
    <property type="match status" value="1"/>
</dbReference>
<dbReference type="EMBL" id="LMWP01000005">
    <property type="protein sequence ID" value="KUN31642.1"/>
    <property type="molecule type" value="Genomic_DNA"/>
</dbReference>
<dbReference type="InterPro" id="IPR013149">
    <property type="entry name" value="ADH-like_C"/>
</dbReference>
<dbReference type="RefSeq" id="WP_059262064.1">
    <property type="nucleotide sequence ID" value="NZ_KQ948352.1"/>
</dbReference>
<dbReference type="PANTHER" id="PTHR43677">
    <property type="entry name" value="SHORT-CHAIN DEHYDROGENASE/REDUCTASE"/>
    <property type="match status" value="1"/>
</dbReference>
<accession>A0A101QKK5</accession>
<dbReference type="Gene3D" id="3.90.180.10">
    <property type="entry name" value="Medium-chain alcohol dehydrogenases, catalytic domain"/>
    <property type="match status" value="2"/>
</dbReference>
<name>A0A101QKK5_STRCK</name>
<keyword evidence="3" id="KW-1185">Reference proteome</keyword>
<dbReference type="SMART" id="SM00829">
    <property type="entry name" value="PKS_ER"/>
    <property type="match status" value="1"/>
</dbReference>
<dbReference type="InterPro" id="IPR020843">
    <property type="entry name" value="ER"/>
</dbReference>
<dbReference type="SUPFAM" id="SSF50129">
    <property type="entry name" value="GroES-like"/>
    <property type="match status" value="1"/>
</dbReference>
<reference evidence="2 3" key="1">
    <citation type="submission" date="2015-10" db="EMBL/GenBank/DDBJ databases">
        <title>Draft genome sequence of Streptomyces corchorusii DSM 40340, type strain for the species Streptomyces corchorusii.</title>
        <authorList>
            <person name="Ruckert C."/>
            <person name="Winkler A."/>
            <person name="Kalinowski J."/>
            <person name="Kampfer P."/>
            <person name="Glaeser S."/>
        </authorList>
    </citation>
    <scope>NUCLEOTIDE SEQUENCE [LARGE SCALE GENOMIC DNA]</scope>
    <source>
        <strain evidence="2 3">DSM 40340</strain>
    </source>
</reference>
<comment type="caution">
    <text evidence="2">The sequence shown here is derived from an EMBL/GenBank/DDBJ whole genome shotgun (WGS) entry which is preliminary data.</text>
</comment>
<dbReference type="PANTHER" id="PTHR43677:SF11">
    <property type="entry name" value="ZINC-CONTAINING ALCOHOL DEHYDROGENASE"/>
    <property type="match status" value="1"/>
</dbReference>
<dbReference type="InterPro" id="IPR051397">
    <property type="entry name" value="Zn-ADH-like_protein"/>
</dbReference>
<dbReference type="Proteomes" id="UP000053398">
    <property type="component" value="Unassembled WGS sequence"/>
</dbReference>
<proteinExistence type="predicted"/>
<evidence type="ECO:0000313" key="2">
    <source>
        <dbReference type="EMBL" id="KUN31642.1"/>
    </source>
</evidence>
<protein>
    <submittedName>
        <fullName evidence="2">Zinc-binding alcohol dehydrogenase</fullName>
    </submittedName>
</protein>
<gene>
    <name evidence="2" type="ORF">AQJ11_05500</name>
</gene>
<dbReference type="SUPFAM" id="SSF51735">
    <property type="entry name" value="NAD(P)-binding Rossmann-fold domains"/>
    <property type="match status" value="1"/>
</dbReference>
<feature type="domain" description="Enoyl reductase (ER)" evidence="1">
    <location>
        <begin position="4"/>
        <end position="318"/>
    </location>
</feature>
<dbReference type="Pfam" id="PF00107">
    <property type="entry name" value="ADH_zinc_N"/>
    <property type="match status" value="1"/>
</dbReference>
<dbReference type="GO" id="GO:0016491">
    <property type="term" value="F:oxidoreductase activity"/>
    <property type="evidence" value="ECO:0007669"/>
    <property type="project" value="InterPro"/>
</dbReference>
<evidence type="ECO:0000259" key="1">
    <source>
        <dbReference type="SMART" id="SM00829"/>
    </source>
</evidence>
<organism evidence="2 3">
    <name type="scientific">Streptomyces corchorusii</name>
    <name type="common">Streptomyces chibaensis</name>
    <dbReference type="NCBI Taxonomy" id="1903"/>
    <lineage>
        <taxon>Bacteria</taxon>
        <taxon>Bacillati</taxon>
        <taxon>Actinomycetota</taxon>
        <taxon>Actinomycetes</taxon>
        <taxon>Kitasatosporales</taxon>
        <taxon>Streptomycetaceae</taxon>
        <taxon>Streptomyces</taxon>
    </lineage>
</organism>
<dbReference type="InterPro" id="IPR036291">
    <property type="entry name" value="NAD(P)-bd_dom_sf"/>
</dbReference>
<sequence length="319" mass="33450">MRAAVLRALGEPPRCEDVPEPRAAEGEEVVRVTACPLTSLDRARAAGTHFPAPARLPAVCGAALAAGRLEDGSRVLFRSSGGTMAERAVTRRAWCSPIPDAVDDALAAAVQNPGVSAWNALEWRAKLRPGESVLVLGATGVAGQLAVQLARHLGAGRVVAAGRNPRVLAGLPALGADAVVRLDQPDDALRGALREAAGGADYDVVLDYLWGHPTEVLISTLGSADMELRFSRTRLVQIGVMAAPVLSLSAEVLRSSGLEIVGSGTGNAPPAEVLARQLGRVLDLLADGGLRLEISRVPLTRVREVWDLDQRGRRTVLVP</sequence>
<dbReference type="InterPro" id="IPR011032">
    <property type="entry name" value="GroES-like_sf"/>
</dbReference>